<feature type="transmembrane region" description="Helical" evidence="1">
    <location>
        <begin position="203"/>
        <end position="226"/>
    </location>
</feature>
<evidence type="ECO:0000256" key="1">
    <source>
        <dbReference type="SAM" id="Phobius"/>
    </source>
</evidence>
<name>A0A1F4WLD3_UNCKA</name>
<feature type="transmembrane region" description="Helical" evidence="1">
    <location>
        <begin position="84"/>
        <end position="107"/>
    </location>
</feature>
<keyword evidence="1" id="KW-0472">Membrane</keyword>
<evidence type="ECO:0008006" key="4">
    <source>
        <dbReference type="Google" id="ProtNLM"/>
    </source>
</evidence>
<feature type="transmembrane region" description="Helical" evidence="1">
    <location>
        <begin position="58"/>
        <end position="77"/>
    </location>
</feature>
<accession>A0A1F4WLD3</accession>
<sequence length="533" mass="63164">MFAKLWNLSKFKLFLVAFFIFIVLLPVSYYINFYQNDDWCYYATVENFMRGDFTLHPYVGPTLYLQAFLGMLFSFIFGTAHLPILTLLAGCFSFFVFSLILVEFLNIKTPWAILLGLLSFLNPLNVYELWGFMTNHFFMSFFLLSLYFLLKYQKSSRRLHLFFYVIFGFCALLVRQVILVLPLSTAVYYFLEALRTRNFKTDLLKSVFHFVLFVVFYAIYSFVIPLTPRIKEVPLQLHHLSEFDYSYSLIFGTLIVLTACLLPLVINIFEFSKIFSNFSDIKKGFKRVMLVLIFLALTYLSYIALNHFFKPESISWGEFPYFENVVERTGFYPRGVHGTKYYFAGSYDLWKYWGLVSNFIAVTTLLYILSFKLKNNIFGVFIAVYLFLMLVTETYYDRYIAVIIPITILYLISISEGIRIHTKVFLVLFLLFLGFLSYQFSADFILVNKYIWNRSLELVEKEGVDPRFIQGANAWKLVNRNYEREYLYNFSYDSSEVNEDYRNRYSLVETKEISYPLNIFVEPKIYLYKLNNE</sequence>
<feature type="transmembrane region" description="Helical" evidence="1">
    <location>
        <begin position="161"/>
        <end position="191"/>
    </location>
</feature>
<feature type="transmembrane region" description="Helical" evidence="1">
    <location>
        <begin position="375"/>
        <end position="392"/>
    </location>
</feature>
<organism evidence="2 3">
    <name type="scientific">candidate division WWE3 bacterium RIFOXYC1_FULL_39_7</name>
    <dbReference type="NCBI Taxonomy" id="1802643"/>
    <lineage>
        <taxon>Bacteria</taxon>
        <taxon>Katanobacteria</taxon>
    </lineage>
</organism>
<feature type="transmembrane region" description="Helical" evidence="1">
    <location>
        <begin position="289"/>
        <end position="309"/>
    </location>
</feature>
<dbReference type="Proteomes" id="UP000179113">
    <property type="component" value="Unassembled WGS sequence"/>
</dbReference>
<gene>
    <name evidence="2" type="ORF">A2415_00820</name>
</gene>
<feature type="transmembrane region" description="Helical" evidence="1">
    <location>
        <begin position="424"/>
        <end position="446"/>
    </location>
</feature>
<keyword evidence="1" id="KW-0812">Transmembrane</keyword>
<feature type="transmembrane region" description="Helical" evidence="1">
    <location>
        <begin position="12"/>
        <end position="31"/>
    </location>
</feature>
<protein>
    <recommendedName>
        <fullName evidence="4">Glycosyltransferase RgtA/B/C/D-like domain-containing protein</fullName>
    </recommendedName>
</protein>
<keyword evidence="1" id="KW-1133">Transmembrane helix</keyword>
<feature type="transmembrane region" description="Helical" evidence="1">
    <location>
        <begin position="399"/>
        <end position="418"/>
    </location>
</feature>
<proteinExistence type="predicted"/>
<dbReference type="AlphaFoldDB" id="A0A1F4WLD3"/>
<evidence type="ECO:0000313" key="3">
    <source>
        <dbReference type="Proteomes" id="UP000179113"/>
    </source>
</evidence>
<feature type="transmembrane region" description="Helical" evidence="1">
    <location>
        <begin position="247"/>
        <end position="269"/>
    </location>
</feature>
<comment type="caution">
    <text evidence="2">The sequence shown here is derived from an EMBL/GenBank/DDBJ whole genome shotgun (WGS) entry which is preliminary data.</text>
</comment>
<evidence type="ECO:0000313" key="2">
    <source>
        <dbReference type="EMBL" id="OGC70199.1"/>
    </source>
</evidence>
<feature type="transmembrane region" description="Helical" evidence="1">
    <location>
        <begin position="349"/>
        <end position="369"/>
    </location>
</feature>
<dbReference type="EMBL" id="MEWA01000009">
    <property type="protein sequence ID" value="OGC70199.1"/>
    <property type="molecule type" value="Genomic_DNA"/>
</dbReference>
<reference evidence="2 3" key="1">
    <citation type="journal article" date="2016" name="Nat. Commun.">
        <title>Thousands of microbial genomes shed light on interconnected biogeochemical processes in an aquifer system.</title>
        <authorList>
            <person name="Anantharaman K."/>
            <person name="Brown C.T."/>
            <person name="Hug L.A."/>
            <person name="Sharon I."/>
            <person name="Castelle C.J."/>
            <person name="Probst A.J."/>
            <person name="Thomas B.C."/>
            <person name="Singh A."/>
            <person name="Wilkins M.J."/>
            <person name="Karaoz U."/>
            <person name="Brodie E.L."/>
            <person name="Williams K.H."/>
            <person name="Hubbard S.S."/>
            <person name="Banfield J.F."/>
        </authorList>
    </citation>
    <scope>NUCLEOTIDE SEQUENCE [LARGE SCALE GENOMIC DNA]</scope>
</reference>